<dbReference type="Pfam" id="PF02608">
    <property type="entry name" value="Bmp"/>
    <property type="match status" value="1"/>
</dbReference>
<feature type="region of interest" description="Disordered" evidence="6">
    <location>
        <begin position="252"/>
        <end position="282"/>
    </location>
</feature>
<dbReference type="InterPro" id="IPR003760">
    <property type="entry name" value="PnrA-like"/>
</dbReference>
<accession>A0ABN2WWZ3</accession>
<keyword evidence="5" id="KW-0449">Lipoprotein</keyword>
<proteinExistence type="predicted"/>
<reference evidence="8 9" key="1">
    <citation type="journal article" date="2019" name="Int. J. Syst. Evol. Microbiol.">
        <title>The Global Catalogue of Microorganisms (GCM) 10K type strain sequencing project: providing services to taxonomists for standard genome sequencing and annotation.</title>
        <authorList>
            <consortium name="The Broad Institute Genomics Platform"/>
            <consortium name="The Broad Institute Genome Sequencing Center for Infectious Disease"/>
            <person name="Wu L."/>
            <person name="Ma J."/>
        </authorList>
    </citation>
    <scope>NUCLEOTIDE SEQUENCE [LARGE SCALE GENOMIC DNA]</scope>
    <source>
        <strain evidence="8 9">JCM 15900</strain>
    </source>
</reference>
<protein>
    <recommendedName>
        <fullName evidence="7">ABC transporter substrate-binding protein PnrA-like domain-containing protein</fullName>
    </recommendedName>
</protein>
<dbReference type="PANTHER" id="PTHR34296">
    <property type="entry name" value="TRANSCRIPTIONAL ACTIVATOR PROTEIN MED"/>
    <property type="match status" value="1"/>
</dbReference>
<evidence type="ECO:0000256" key="5">
    <source>
        <dbReference type="ARBA" id="ARBA00023288"/>
    </source>
</evidence>
<comment type="caution">
    <text evidence="8">The sequence shown here is derived from an EMBL/GenBank/DDBJ whole genome shotgun (WGS) entry which is preliminary data.</text>
</comment>
<evidence type="ECO:0000313" key="9">
    <source>
        <dbReference type="Proteomes" id="UP001500984"/>
    </source>
</evidence>
<keyword evidence="3" id="KW-0732">Signal</keyword>
<evidence type="ECO:0000256" key="2">
    <source>
        <dbReference type="ARBA" id="ARBA00022475"/>
    </source>
</evidence>
<keyword evidence="2" id="KW-1003">Cell membrane</keyword>
<keyword evidence="9" id="KW-1185">Reference proteome</keyword>
<evidence type="ECO:0000256" key="4">
    <source>
        <dbReference type="ARBA" id="ARBA00023136"/>
    </source>
</evidence>
<evidence type="ECO:0000256" key="1">
    <source>
        <dbReference type="ARBA" id="ARBA00004236"/>
    </source>
</evidence>
<dbReference type="PROSITE" id="PS51257">
    <property type="entry name" value="PROKAR_LIPOPROTEIN"/>
    <property type="match status" value="1"/>
</dbReference>
<dbReference type="InterPro" id="IPR050957">
    <property type="entry name" value="BMP_lipoprotein"/>
</dbReference>
<keyword evidence="4" id="KW-0472">Membrane</keyword>
<dbReference type="Proteomes" id="UP001500984">
    <property type="component" value="Unassembled WGS sequence"/>
</dbReference>
<feature type="compositionally biased region" description="Acidic residues" evidence="6">
    <location>
        <begin position="273"/>
        <end position="282"/>
    </location>
</feature>
<dbReference type="Gene3D" id="3.40.50.2300">
    <property type="match status" value="2"/>
</dbReference>
<evidence type="ECO:0000256" key="6">
    <source>
        <dbReference type="SAM" id="MobiDB-lite"/>
    </source>
</evidence>
<dbReference type="PANTHER" id="PTHR34296:SF2">
    <property type="entry name" value="ABC TRANSPORTER GUANOSINE-BINDING PROTEIN NUPN"/>
    <property type="match status" value="1"/>
</dbReference>
<organism evidence="8 9">
    <name type="scientific">Brevibacterium salitolerans</name>
    <dbReference type="NCBI Taxonomy" id="1403566"/>
    <lineage>
        <taxon>Bacteria</taxon>
        <taxon>Bacillati</taxon>
        <taxon>Actinomycetota</taxon>
        <taxon>Actinomycetes</taxon>
        <taxon>Micrococcales</taxon>
        <taxon>Brevibacteriaceae</taxon>
        <taxon>Brevibacterium</taxon>
    </lineage>
</organism>
<name>A0ABN2WWZ3_9MICO</name>
<comment type="subcellular location">
    <subcellularLocation>
        <location evidence="1">Cell membrane</location>
    </subcellularLocation>
</comment>
<feature type="domain" description="ABC transporter substrate-binding protein PnrA-like" evidence="7">
    <location>
        <begin position="36"/>
        <end position="246"/>
    </location>
</feature>
<dbReference type="EMBL" id="BAAAPZ010000008">
    <property type="protein sequence ID" value="GAA2100806.1"/>
    <property type="molecule type" value="Genomic_DNA"/>
</dbReference>
<evidence type="ECO:0000259" key="7">
    <source>
        <dbReference type="Pfam" id="PF02608"/>
    </source>
</evidence>
<evidence type="ECO:0000313" key="8">
    <source>
        <dbReference type="EMBL" id="GAA2100806.1"/>
    </source>
</evidence>
<gene>
    <name evidence="8" type="ORF">GCM10009823_23400</name>
</gene>
<evidence type="ECO:0000256" key="3">
    <source>
        <dbReference type="ARBA" id="ARBA00022729"/>
    </source>
</evidence>
<dbReference type="RefSeq" id="WP_344337387.1">
    <property type="nucleotide sequence ID" value="NZ_BAAAPZ010000008.1"/>
</dbReference>
<sequence length="406" mass="40822">MPVLRSAAAAAAALLVLSGCGGSGLGKKDDLVRTSVCAVSSPSGFSDHSLGQAVFDQVRQAMADGAIDSTSSQRVSTPAQTRTVLERYAGQACTLTVLVGPGGGEELAEVARESPAQAFLAVSASAQSQMPDNVLTLDFELEDPGYLAGFAAASATETGTVAAVVGQGFPSGAEVLAAFDEGARAYGKLHDEEIVVLGEAGVAERTLSDTVSAGRAWAAGAEEAGADVLAPFGSAAPQGVVAHLAERVEDAEAAPAEDGDTPAAEDAQGGGEAEADAAEDAEDAPPSLIWYGADGAKVLPRALRQQVLLSVVPEPGLGLRALLASWPGEGGDPELLVTDADSAEGAQPAEPQLVAGLEVRSRRAVGTLGNEGVRVVPSDGALSSVTGLGRELADELARMEDEAEEG</sequence>